<organism evidence="3 4">
    <name type="scientific">Nematostella vectensis</name>
    <name type="common">Starlet sea anemone</name>
    <dbReference type="NCBI Taxonomy" id="45351"/>
    <lineage>
        <taxon>Eukaryota</taxon>
        <taxon>Metazoa</taxon>
        <taxon>Cnidaria</taxon>
        <taxon>Anthozoa</taxon>
        <taxon>Hexacorallia</taxon>
        <taxon>Actiniaria</taxon>
        <taxon>Edwardsiidae</taxon>
        <taxon>Nematostella</taxon>
    </lineage>
</organism>
<keyword evidence="2" id="KW-0472">Membrane</keyword>
<keyword evidence="4" id="KW-1185">Reference proteome</keyword>
<dbReference type="PANTHER" id="PTHR16095">
    <property type="entry name" value="TRANSMEMBRANE PROTEIN 143 FAMILY MEMBER"/>
    <property type="match status" value="1"/>
</dbReference>
<evidence type="ECO:0000313" key="3">
    <source>
        <dbReference type="EMBL" id="EDO34533.1"/>
    </source>
</evidence>
<dbReference type="HOGENOM" id="CLU_043601_0_0_1"/>
<name>A7SP24_NEMVE</name>
<dbReference type="PANTHER" id="PTHR16095:SF11">
    <property type="entry name" value="TRANSMEMBRANE PROTEIN 143"/>
    <property type="match status" value="1"/>
</dbReference>
<evidence type="ECO:0000256" key="1">
    <source>
        <dbReference type="ARBA" id="ARBA00022553"/>
    </source>
</evidence>
<gene>
    <name evidence="3" type="ORF">NEMVEDRAFT_v1g125584</name>
</gene>
<feature type="non-terminal residue" evidence="3">
    <location>
        <position position="1"/>
    </location>
</feature>
<protein>
    <recommendedName>
        <fullName evidence="5">Transmembrane protein 143</fullName>
    </recommendedName>
</protein>
<dbReference type="PhylomeDB" id="A7SP24"/>
<dbReference type="OrthoDB" id="2020015at2759"/>
<proteinExistence type="predicted"/>
<sequence>KFIPMTRKALLRKILEDCSLVPSEEREHFQEFSAALDKKISTKYHAEISELKALYEPLHPDKDTVSMRSYTSEERRDNEFWLLDKLSSLLNKAHFYELPTEAIHDALKEHDTSYGVLISVDPSQYDVLRVWVIGKEIEPYDFGPWYSKIFTVAYNFVRSTPKIERYKRVVVAIRHKKQQKLLLKVFKDIRCANLEHLLPEGKIRMTQFDQQVLVGMLGIGVASIAIKLITFLADYKFSWIYIATALTGIMALRAWTMYKNKRNSYLVDLSRTLYFKSIANNRASLILIADRAEDEVFKSTVIAYSFL</sequence>
<feature type="non-terminal residue" evidence="3">
    <location>
        <position position="307"/>
    </location>
</feature>
<reference evidence="3 4" key="1">
    <citation type="journal article" date="2007" name="Science">
        <title>Sea anemone genome reveals ancestral eumetazoan gene repertoire and genomic organization.</title>
        <authorList>
            <person name="Putnam N.H."/>
            <person name="Srivastava M."/>
            <person name="Hellsten U."/>
            <person name="Dirks B."/>
            <person name="Chapman J."/>
            <person name="Salamov A."/>
            <person name="Terry A."/>
            <person name="Shapiro H."/>
            <person name="Lindquist E."/>
            <person name="Kapitonov V.V."/>
            <person name="Jurka J."/>
            <person name="Genikhovich G."/>
            <person name="Grigoriev I.V."/>
            <person name="Lucas S.M."/>
            <person name="Steele R.E."/>
            <person name="Finnerty J.R."/>
            <person name="Technau U."/>
            <person name="Martindale M.Q."/>
            <person name="Rokhsar D.S."/>
        </authorList>
    </citation>
    <scope>NUCLEOTIDE SEQUENCE [LARGE SCALE GENOMIC DNA]</scope>
    <source>
        <strain evidence="4">CH2 X CH6</strain>
    </source>
</reference>
<evidence type="ECO:0000313" key="4">
    <source>
        <dbReference type="Proteomes" id="UP000001593"/>
    </source>
</evidence>
<evidence type="ECO:0000256" key="2">
    <source>
        <dbReference type="SAM" id="Phobius"/>
    </source>
</evidence>
<dbReference type="EMBL" id="DS469727">
    <property type="protein sequence ID" value="EDO34533.1"/>
    <property type="molecule type" value="Genomic_DNA"/>
</dbReference>
<keyword evidence="2" id="KW-0812">Transmembrane</keyword>
<dbReference type="eggNOG" id="ENOG502R7U4">
    <property type="taxonomic scope" value="Eukaryota"/>
</dbReference>
<dbReference type="InterPro" id="IPR022227">
    <property type="entry name" value="DUF3754"/>
</dbReference>
<keyword evidence="2" id="KW-1133">Transmembrane helix</keyword>
<dbReference type="Proteomes" id="UP000001593">
    <property type="component" value="Unassembled WGS sequence"/>
</dbReference>
<dbReference type="Pfam" id="PF12576">
    <property type="entry name" value="DUF3754"/>
    <property type="match status" value="1"/>
</dbReference>
<feature type="transmembrane region" description="Helical" evidence="2">
    <location>
        <begin position="239"/>
        <end position="256"/>
    </location>
</feature>
<dbReference type="KEGG" id="nve:5505873"/>
<feature type="transmembrane region" description="Helical" evidence="2">
    <location>
        <begin position="212"/>
        <end position="233"/>
    </location>
</feature>
<dbReference type="InParanoid" id="A7SP24"/>
<dbReference type="AlphaFoldDB" id="A7SP24"/>
<keyword evidence="1" id="KW-0597">Phosphoprotein</keyword>
<evidence type="ECO:0008006" key="5">
    <source>
        <dbReference type="Google" id="ProtNLM"/>
    </source>
</evidence>
<accession>A7SP24</accession>
<dbReference type="OMA" id="CARECAY"/>